<comment type="caution">
    <text evidence="1">The sequence shown here is derived from an EMBL/GenBank/DDBJ whole genome shotgun (WGS) entry which is preliminary data.</text>
</comment>
<accession>A0ACB9HE50</accession>
<organism evidence="1 2">
    <name type="scientific">Smallanthus sonchifolius</name>
    <dbReference type="NCBI Taxonomy" id="185202"/>
    <lineage>
        <taxon>Eukaryota</taxon>
        <taxon>Viridiplantae</taxon>
        <taxon>Streptophyta</taxon>
        <taxon>Embryophyta</taxon>
        <taxon>Tracheophyta</taxon>
        <taxon>Spermatophyta</taxon>
        <taxon>Magnoliopsida</taxon>
        <taxon>eudicotyledons</taxon>
        <taxon>Gunneridae</taxon>
        <taxon>Pentapetalae</taxon>
        <taxon>asterids</taxon>
        <taxon>campanulids</taxon>
        <taxon>Asterales</taxon>
        <taxon>Asteraceae</taxon>
        <taxon>Asteroideae</taxon>
        <taxon>Heliantheae alliance</taxon>
        <taxon>Millerieae</taxon>
        <taxon>Smallanthus</taxon>
    </lineage>
</organism>
<keyword evidence="2" id="KW-1185">Reference proteome</keyword>
<reference evidence="2" key="1">
    <citation type="journal article" date="2022" name="Mol. Ecol. Resour.">
        <title>The genomes of chicory, endive, great burdock and yacon provide insights into Asteraceae palaeo-polyploidization history and plant inulin production.</title>
        <authorList>
            <person name="Fan W."/>
            <person name="Wang S."/>
            <person name="Wang H."/>
            <person name="Wang A."/>
            <person name="Jiang F."/>
            <person name="Liu H."/>
            <person name="Zhao H."/>
            <person name="Xu D."/>
            <person name="Zhang Y."/>
        </authorList>
    </citation>
    <scope>NUCLEOTIDE SEQUENCE [LARGE SCALE GENOMIC DNA]</scope>
    <source>
        <strain evidence="2">cv. Yunnan</strain>
    </source>
</reference>
<dbReference type="EMBL" id="CM042029">
    <property type="protein sequence ID" value="KAI3794010.1"/>
    <property type="molecule type" value="Genomic_DNA"/>
</dbReference>
<dbReference type="Proteomes" id="UP001056120">
    <property type="component" value="Linkage Group LG12"/>
</dbReference>
<sequence length="483" mass="54293">MESEGLNAGALTMTPSKSKPSHKSKRPESVNPKVTSPNPMASKSPSIRSATKILKSAVKKPNPVASPSPRNKIRERKFVVAKKNSKIEKPETLSSVDCKCKPNSNSKKCVCVAYDTLRASQDEFSKIGNVIEDEQKENLISELDENLGEGGSAEASGEIVSAQVKRRRDKLLEVARQSVPDTGCGRVLHLVKAFENALTLTKSKTAAQNEVPDEELEDATMKVPKWELPGLRPKAPVTEFSSPDLFLTPESLGLDSRSSCSSGSEHSKPRFDFEWVVVFDLVFQTGILVVEGGADEMYSSESSATFRGRGKRRTVKTTPQQPFKLKTEQRGRTKQEEFLKKMQDMMIEQERQRIRVAQGLPWTTDEPESLAKPPVKESTRPVDLVLHSDMRAVERAEFDHQVQEKLLFIEQFKLEKEKQQKLAEEEELKRLRKELVPKAQPMPYFDRPFVPKRSEKQPTMAKVPKFYNPQHKKTHGGHSLGCN</sequence>
<gene>
    <name evidence="1" type="ORF">L1987_36635</name>
</gene>
<proteinExistence type="predicted"/>
<evidence type="ECO:0000313" key="1">
    <source>
        <dbReference type="EMBL" id="KAI3794010.1"/>
    </source>
</evidence>
<protein>
    <submittedName>
        <fullName evidence="1">Uncharacterized protein</fullName>
    </submittedName>
</protein>
<evidence type="ECO:0000313" key="2">
    <source>
        <dbReference type="Proteomes" id="UP001056120"/>
    </source>
</evidence>
<name>A0ACB9HE50_9ASTR</name>
<reference evidence="1 2" key="2">
    <citation type="journal article" date="2022" name="Mol. Ecol. Resour.">
        <title>The genomes of chicory, endive, great burdock and yacon provide insights into Asteraceae paleo-polyploidization history and plant inulin production.</title>
        <authorList>
            <person name="Fan W."/>
            <person name="Wang S."/>
            <person name="Wang H."/>
            <person name="Wang A."/>
            <person name="Jiang F."/>
            <person name="Liu H."/>
            <person name="Zhao H."/>
            <person name="Xu D."/>
            <person name="Zhang Y."/>
        </authorList>
    </citation>
    <scope>NUCLEOTIDE SEQUENCE [LARGE SCALE GENOMIC DNA]</scope>
    <source>
        <strain evidence="2">cv. Yunnan</strain>
        <tissue evidence="1">Leaves</tissue>
    </source>
</reference>